<organism evidence="4 5">
    <name type="scientific">Paenibacillus hodogayensis</name>
    <dbReference type="NCBI Taxonomy" id="279208"/>
    <lineage>
        <taxon>Bacteria</taxon>
        <taxon>Bacillati</taxon>
        <taxon>Bacillota</taxon>
        <taxon>Bacilli</taxon>
        <taxon>Bacillales</taxon>
        <taxon>Paenibacillaceae</taxon>
        <taxon>Paenibacillus</taxon>
    </lineage>
</organism>
<evidence type="ECO:0000256" key="1">
    <source>
        <dbReference type="ARBA" id="ARBA00006432"/>
    </source>
</evidence>
<comment type="similarity">
    <text evidence="1">Belongs to the ATP-dependent AMP-binding enzyme family.</text>
</comment>
<sequence>MKVMLVVLRWIIFRLFRTRISGLERVDVSKPALLLPNHVSLLDGLFLMLALPREVVFVVNTDIAKRYGLFLRFCNMVTVDPLNPYSVRHMIKIVRSGAPLVIFPEGRVTTTGGLMKMYGGVGYIALKTGVPIHPVAINGLERSTLSYLRDLPDRRFFPQVDIAIGKSSRLSFDPALPVKIQKDQAAEQIGKLLREALLASRLKPSVNLFAELTLAAKRYSRGPVCEDIGQQATRKQLLLAAHVLGRKLADPLREETNVALLMPNSVAHVIALFALIRIGKTPAILNFSSGEQQQIDACETASVQTVVTSHQFVEKAKLHKLVERIAERCTVLYLEDVKASVSLSDKLRGLLDCRIGRAPLPGADEVILFTSGSESKPKGVVLSHRNVMANIQQARTVIDFTPHDKVFNAMPMFHSFGLTAGTLLPLLSGMKLYLYPSPLHYKAIPELVYARNATILFGTSTFLAAYGRVAHAYDFYSLRYAVAGAEKLKEDVRQLWHDKFGIRILEGYGTTETAPVLALNTPLAYKKGTVGRLLPGIECVLEQIPGIDGGSLYVRGPNVMKGYLLHGQGFVPCPDWYDCGDIVSIDADGFVTVLSRRKRFAKIAGEMVSLNAVEETVERCIPGMLAAAVNVPDARKGERIVLFHTSPELTAVQLKDSVRSFGVSPLLVPSQLYYVEKLPVLGSGKTDYVTLKQWADRDPGTEKAPLTPQPVR</sequence>
<dbReference type="InterPro" id="IPR002123">
    <property type="entry name" value="Plipid/glycerol_acylTrfase"/>
</dbReference>
<evidence type="ECO:0000256" key="2">
    <source>
        <dbReference type="ARBA" id="ARBA00022598"/>
    </source>
</evidence>
<dbReference type="SUPFAM" id="SSF56801">
    <property type="entry name" value="Acetyl-CoA synthetase-like"/>
    <property type="match status" value="1"/>
</dbReference>
<comment type="caution">
    <text evidence="4">The sequence shown here is derived from an EMBL/GenBank/DDBJ whole genome shotgun (WGS) entry which is preliminary data.</text>
</comment>
<dbReference type="PANTHER" id="PTHR43201:SF5">
    <property type="entry name" value="MEDIUM-CHAIN ACYL-COA LIGASE ACSF2, MITOCHONDRIAL"/>
    <property type="match status" value="1"/>
</dbReference>
<keyword evidence="5" id="KW-1185">Reference proteome</keyword>
<evidence type="ECO:0000313" key="5">
    <source>
        <dbReference type="Proteomes" id="UP001589619"/>
    </source>
</evidence>
<accession>A0ABV5VZ99</accession>
<protein>
    <submittedName>
        <fullName evidence="4">AMP-binding protein</fullName>
    </submittedName>
</protein>
<dbReference type="PROSITE" id="PS00455">
    <property type="entry name" value="AMP_BINDING"/>
    <property type="match status" value="1"/>
</dbReference>
<dbReference type="Gene3D" id="3.30.300.30">
    <property type="match status" value="1"/>
</dbReference>
<dbReference type="EMBL" id="JBHMAG010000012">
    <property type="protein sequence ID" value="MFB9753610.1"/>
    <property type="molecule type" value="Genomic_DNA"/>
</dbReference>
<name>A0ABV5VZ99_9BACL</name>
<dbReference type="Pfam" id="PF01553">
    <property type="entry name" value="Acyltransferase"/>
    <property type="match status" value="1"/>
</dbReference>
<evidence type="ECO:0000259" key="3">
    <source>
        <dbReference type="SMART" id="SM00563"/>
    </source>
</evidence>
<dbReference type="SUPFAM" id="SSF69593">
    <property type="entry name" value="Glycerol-3-phosphate (1)-acyltransferase"/>
    <property type="match status" value="1"/>
</dbReference>
<evidence type="ECO:0000313" key="4">
    <source>
        <dbReference type="EMBL" id="MFB9753610.1"/>
    </source>
</evidence>
<dbReference type="RefSeq" id="WP_344900894.1">
    <property type="nucleotide sequence ID" value="NZ_BAAAYO010000001.1"/>
</dbReference>
<dbReference type="Gene3D" id="3.40.50.12780">
    <property type="entry name" value="N-terminal domain of ligase-like"/>
    <property type="match status" value="1"/>
</dbReference>
<dbReference type="CDD" id="cd07989">
    <property type="entry name" value="LPLAT_AGPAT-like"/>
    <property type="match status" value="1"/>
</dbReference>
<dbReference type="InterPro" id="IPR042099">
    <property type="entry name" value="ANL_N_sf"/>
</dbReference>
<proteinExistence type="inferred from homology"/>
<reference evidence="4 5" key="1">
    <citation type="submission" date="2024-09" db="EMBL/GenBank/DDBJ databases">
        <authorList>
            <person name="Sun Q."/>
            <person name="Mori K."/>
        </authorList>
    </citation>
    <scope>NUCLEOTIDE SEQUENCE [LARGE SCALE GENOMIC DNA]</scope>
    <source>
        <strain evidence="4 5">JCM 12520</strain>
    </source>
</reference>
<feature type="domain" description="Phospholipid/glycerol acyltransferase" evidence="3">
    <location>
        <begin position="32"/>
        <end position="140"/>
    </location>
</feature>
<dbReference type="Pfam" id="PF00501">
    <property type="entry name" value="AMP-binding"/>
    <property type="match status" value="1"/>
</dbReference>
<dbReference type="Proteomes" id="UP001589619">
    <property type="component" value="Unassembled WGS sequence"/>
</dbReference>
<dbReference type="InterPro" id="IPR045851">
    <property type="entry name" value="AMP-bd_C_sf"/>
</dbReference>
<dbReference type="PANTHER" id="PTHR43201">
    <property type="entry name" value="ACYL-COA SYNTHETASE"/>
    <property type="match status" value="1"/>
</dbReference>
<dbReference type="InterPro" id="IPR000873">
    <property type="entry name" value="AMP-dep_synth/lig_dom"/>
</dbReference>
<dbReference type="InterPro" id="IPR020845">
    <property type="entry name" value="AMP-binding_CS"/>
</dbReference>
<keyword evidence="2" id="KW-0436">Ligase</keyword>
<dbReference type="SMART" id="SM00563">
    <property type="entry name" value="PlsC"/>
    <property type="match status" value="1"/>
</dbReference>
<gene>
    <name evidence="4" type="ORF">ACFFNY_18740</name>
</gene>